<sequence length="74" mass="8504">MTLNNLNAWGLENYDVKKFRYDSKTRTFHGRLEYDKIIMTFLPYNISGQIVLAPLKGTRFSQTIIGSKVMVATS</sequence>
<dbReference type="InterPro" id="IPR010562">
    <property type="entry name" value="Haemolymph_juvenile_hormone-bd"/>
</dbReference>
<proteinExistence type="predicted"/>
<protein>
    <submittedName>
        <fullName evidence="1">Uncharacterized protein</fullName>
    </submittedName>
</protein>
<reference evidence="1" key="1">
    <citation type="submission" date="2019-08" db="EMBL/GenBank/DDBJ databases">
        <title>The genome of the North American firefly Photinus pyralis.</title>
        <authorList>
            <consortium name="Photinus pyralis genome working group"/>
            <person name="Fallon T.R."/>
            <person name="Sander Lower S.E."/>
            <person name="Weng J.-K."/>
        </authorList>
    </citation>
    <scope>NUCLEOTIDE SEQUENCE</scope>
    <source>
        <strain evidence="1">TRF0915ILg1</strain>
        <tissue evidence="1">Whole body</tissue>
    </source>
</reference>
<name>A0A8K0CL07_IGNLU</name>
<evidence type="ECO:0000313" key="1">
    <source>
        <dbReference type="EMBL" id="KAF2887177.1"/>
    </source>
</evidence>
<organism evidence="1 2">
    <name type="scientific">Ignelater luminosus</name>
    <name type="common">Cucubano</name>
    <name type="synonym">Pyrophorus luminosus</name>
    <dbReference type="NCBI Taxonomy" id="2038154"/>
    <lineage>
        <taxon>Eukaryota</taxon>
        <taxon>Metazoa</taxon>
        <taxon>Ecdysozoa</taxon>
        <taxon>Arthropoda</taxon>
        <taxon>Hexapoda</taxon>
        <taxon>Insecta</taxon>
        <taxon>Pterygota</taxon>
        <taxon>Neoptera</taxon>
        <taxon>Endopterygota</taxon>
        <taxon>Coleoptera</taxon>
        <taxon>Polyphaga</taxon>
        <taxon>Elateriformia</taxon>
        <taxon>Elateroidea</taxon>
        <taxon>Elateridae</taxon>
        <taxon>Agrypninae</taxon>
        <taxon>Pyrophorini</taxon>
        <taxon>Ignelater</taxon>
    </lineage>
</organism>
<dbReference type="InterPro" id="IPR038606">
    <property type="entry name" value="To_sf"/>
</dbReference>
<dbReference type="EMBL" id="VTPC01084759">
    <property type="protein sequence ID" value="KAF2887177.1"/>
    <property type="molecule type" value="Genomic_DNA"/>
</dbReference>
<dbReference type="Gene3D" id="3.15.10.30">
    <property type="entry name" value="Haemolymph juvenile hormone binding protein"/>
    <property type="match status" value="1"/>
</dbReference>
<keyword evidence="2" id="KW-1185">Reference proteome</keyword>
<gene>
    <name evidence="1" type="ORF">ILUMI_18996</name>
</gene>
<dbReference type="OrthoDB" id="8185598at2759"/>
<comment type="caution">
    <text evidence="1">The sequence shown here is derived from an EMBL/GenBank/DDBJ whole genome shotgun (WGS) entry which is preliminary data.</text>
</comment>
<dbReference type="Pfam" id="PF06585">
    <property type="entry name" value="JHBP"/>
    <property type="match status" value="1"/>
</dbReference>
<evidence type="ECO:0000313" key="2">
    <source>
        <dbReference type="Proteomes" id="UP000801492"/>
    </source>
</evidence>
<dbReference type="AlphaFoldDB" id="A0A8K0CL07"/>
<accession>A0A8K0CL07</accession>
<dbReference type="Proteomes" id="UP000801492">
    <property type="component" value="Unassembled WGS sequence"/>
</dbReference>